<keyword evidence="3" id="KW-0479">Metal-binding</keyword>
<organism evidence="5 6">
    <name type="scientific">Algoriphagus yeomjeoni</name>
    <dbReference type="NCBI Taxonomy" id="291403"/>
    <lineage>
        <taxon>Bacteria</taxon>
        <taxon>Pseudomonadati</taxon>
        <taxon>Bacteroidota</taxon>
        <taxon>Cytophagia</taxon>
        <taxon>Cytophagales</taxon>
        <taxon>Cyclobacteriaceae</taxon>
        <taxon>Algoriphagus</taxon>
    </lineage>
</organism>
<reference evidence="5 6" key="1">
    <citation type="submission" date="2018-06" db="EMBL/GenBank/DDBJ databases">
        <title>Genomic Encyclopedia of Archaeal and Bacterial Type Strains, Phase II (KMG-II): from individual species to whole genera.</title>
        <authorList>
            <person name="Goeker M."/>
        </authorList>
    </citation>
    <scope>NUCLEOTIDE SEQUENCE [LARGE SCALE GENOMIC DNA]</scope>
    <source>
        <strain evidence="5 6">DSM 23446</strain>
    </source>
</reference>
<name>A0A327PPB1_9BACT</name>
<dbReference type="GO" id="GO:0016787">
    <property type="term" value="F:hydrolase activity"/>
    <property type="evidence" value="ECO:0007669"/>
    <property type="project" value="UniProtKB-KW"/>
</dbReference>
<evidence type="ECO:0000256" key="3">
    <source>
        <dbReference type="PIRSR" id="PIRSR605502-1"/>
    </source>
</evidence>
<keyword evidence="6" id="KW-1185">Reference proteome</keyword>
<feature type="chain" id="PRO_5016249892" evidence="4">
    <location>
        <begin position="22"/>
        <end position="415"/>
    </location>
</feature>
<dbReference type="EMBL" id="QLLK01000002">
    <property type="protein sequence ID" value="RAI94160.1"/>
    <property type="molecule type" value="Genomic_DNA"/>
</dbReference>
<dbReference type="Pfam" id="PF03747">
    <property type="entry name" value="ADP_ribosyl_GH"/>
    <property type="match status" value="1"/>
</dbReference>
<evidence type="ECO:0000256" key="4">
    <source>
        <dbReference type="SAM" id="SignalP"/>
    </source>
</evidence>
<feature type="binding site" evidence="3">
    <location>
        <position position="105"/>
    </location>
    <ligand>
        <name>Mg(2+)</name>
        <dbReference type="ChEBI" id="CHEBI:18420"/>
        <label>1</label>
    </ligand>
</feature>
<dbReference type="InterPro" id="IPR050792">
    <property type="entry name" value="ADP-ribosylglycohydrolase"/>
</dbReference>
<dbReference type="InterPro" id="IPR005502">
    <property type="entry name" value="Ribosyl_crysJ1"/>
</dbReference>
<proteinExistence type="inferred from homology"/>
<keyword evidence="2 5" id="KW-0378">Hydrolase</keyword>
<protein>
    <submittedName>
        <fullName evidence="5">ADP-ribosylglycohydrolase</fullName>
    </submittedName>
</protein>
<feature type="binding site" evidence="3">
    <location>
        <position position="106"/>
    </location>
    <ligand>
        <name>Mg(2+)</name>
        <dbReference type="ChEBI" id="CHEBI:18420"/>
        <label>1</label>
    </ligand>
</feature>
<dbReference type="RefSeq" id="WP_111610480.1">
    <property type="nucleotide sequence ID" value="NZ_QLLK01000002.1"/>
</dbReference>
<sequence length="415" mass="45919">MKNFWLLVVLAFLLASCGDRRSSTPVQFSDQVLPELGISEKQLQDKILGMLVGSAIGDAMGAPTEMWAREDIKLAYGFVEGLDSMIREVSPEGIWIANLPAGGTTDDTRWKELTSNYLLTQDRNELDAKDFAREVLARYESYTEEFKKIESTDPEPFESVSLKLGWLQEWAKVSQPFIDENLVGYADSLGKFYGGEMVCAGLLYAPSLGAFFPGNPEKAYQEAYKLSFYDLGYAKDISAQAAAMTAAGMSPDATKDHLIASLRVDPANYFESRLVGRTAYTILKNALLIASESAKQDSLGNQLTADSKALQFAFEQLDQRLQDMPFHAGEIWLQTLTAMIYADFEFMGTLTFLVNYGRDNDTTAAVAGGILGAFYGFEQLPKLEREKVLQVNKELLGIDLVQIANELTAHISGQK</sequence>
<dbReference type="PANTHER" id="PTHR16222">
    <property type="entry name" value="ADP-RIBOSYLGLYCOHYDROLASE"/>
    <property type="match status" value="1"/>
</dbReference>
<feature type="binding site" evidence="3">
    <location>
        <position position="361"/>
    </location>
    <ligand>
        <name>Mg(2+)</name>
        <dbReference type="ChEBI" id="CHEBI:18420"/>
        <label>1</label>
    </ligand>
</feature>
<feature type="binding site" evidence="3">
    <location>
        <position position="362"/>
    </location>
    <ligand>
        <name>Mg(2+)</name>
        <dbReference type="ChEBI" id="CHEBI:18420"/>
        <label>1</label>
    </ligand>
</feature>
<evidence type="ECO:0000256" key="1">
    <source>
        <dbReference type="ARBA" id="ARBA00010702"/>
    </source>
</evidence>
<dbReference type="Proteomes" id="UP000249610">
    <property type="component" value="Unassembled WGS sequence"/>
</dbReference>
<accession>A0A327PPB1</accession>
<feature type="signal peptide" evidence="4">
    <location>
        <begin position="1"/>
        <end position="21"/>
    </location>
</feature>
<feature type="binding site" evidence="3">
    <location>
        <position position="107"/>
    </location>
    <ligand>
        <name>Mg(2+)</name>
        <dbReference type="ChEBI" id="CHEBI:18420"/>
        <label>1</label>
    </ligand>
</feature>
<keyword evidence="4" id="KW-0732">Signal</keyword>
<comment type="cofactor">
    <cofactor evidence="3">
        <name>Mg(2+)</name>
        <dbReference type="ChEBI" id="CHEBI:18420"/>
    </cofactor>
    <text evidence="3">Binds 2 magnesium ions per subunit.</text>
</comment>
<dbReference type="PANTHER" id="PTHR16222:SF24">
    <property type="entry name" value="ADP-RIBOSYLHYDROLASE ARH3"/>
    <property type="match status" value="1"/>
</dbReference>
<dbReference type="AlphaFoldDB" id="A0A327PPB1"/>
<evidence type="ECO:0000256" key="2">
    <source>
        <dbReference type="ARBA" id="ARBA00022801"/>
    </source>
</evidence>
<dbReference type="PROSITE" id="PS51257">
    <property type="entry name" value="PROKAR_LIPOPROTEIN"/>
    <property type="match status" value="1"/>
</dbReference>
<evidence type="ECO:0000313" key="6">
    <source>
        <dbReference type="Proteomes" id="UP000249610"/>
    </source>
</evidence>
<evidence type="ECO:0000313" key="5">
    <source>
        <dbReference type="EMBL" id="RAI94160.1"/>
    </source>
</evidence>
<comment type="similarity">
    <text evidence="1">Belongs to the ADP-ribosylglycohydrolase family.</text>
</comment>
<feature type="binding site" evidence="3">
    <location>
        <position position="359"/>
    </location>
    <ligand>
        <name>Mg(2+)</name>
        <dbReference type="ChEBI" id="CHEBI:18420"/>
        <label>1</label>
    </ligand>
</feature>
<dbReference type="Gene3D" id="1.10.4080.10">
    <property type="entry name" value="ADP-ribosylation/Crystallin J1"/>
    <property type="match status" value="1"/>
</dbReference>
<dbReference type="OrthoDB" id="9798107at2"/>
<dbReference type="InterPro" id="IPR036705">
    <property type="entry name" value="Ribosyl_crysJ1_sf"/>
</dbReference>
<gene>
    <name evidence="5" type="ORF">LV83_01067</name>
</gene>
<dbReference type="GO" id="GO:0046872">
    <property type="term" value="F:metal ion binding"/>
    <property type="evidence" value="ECO:0007669"/>
    <property type="project" value="UniProtKB-KW"/>
</dbReference>
<comment type="caution">
    <text evidence="5">The sequence shown here is derived from an EMBL/GenBank/DDBJ whole genome shotgun (WGS) entry which is preliminary data.</text>
</comment>
<dbReference type="SUPFAM" id="SSF101478">
    <property type="entry name" value="ADP-ribosylglycohydrolase"/>
    <property type="match status" value="1"/>
</dbReference>
<keyword evidence="3" id="KW-0460">Magnesium</keyword>